<dbReference type="Pfam" id="PF01408">
    <property type="entry name" value="GFO_IDH_MocA"/>
    <property type="match status" value="1"/>
</dbReference>
<dbReference type="AlphaFoldDB" id="A0A8J6IPD1"/>
<dbReference type="EMBL" id="JACNEP010000002">
    <property type="protein sequence ID" value="MBC3764731.1"/>
    <property type="molecule type" value="Genomic_DNA"/>
</dbReference>
<dbReference type="Pfam" id="PF22725">
    <property type="entry name" value="GFO_IDH_MocA_C3"/>
    <property type="match status" value="1"/>
</dbReference>
<dbReference type="SUPFAM" id="SSF55347">
    <property type="entry name" value="Glyceraldehyde-3-phosphate dehydrogenase-like, C-terminal domain"/>
    <property type="match status" value="1"/>
</dbReference>
<keyword evidence="5" id="KW-1185">Reference proteome</keyword>
<reference evidence="4" key="1">
    <citation type="journal article" date="2018" name="Int. J. Syst. Evol. Microbiol.">
        <title>Neptunicella marina gen. nov., sp. nov., isolated from surface seawater.</title>
        <authorList>
            <person name="Liu X."/>
            <person name="Lai Q."/>
            <person name="Du Y."/>
            <person name="Zhang X."/>
            <person name="Liu Z."/>
            <person name="Sun F."/>
            <person name="Shao Z."/>
        </authorList>
    </citation>
    <scope>NUCLEOTIDE SEQUENCE</scope>
    <source>
        <strain evidence="4">S27-2</strain>
    </source>
</reference>
<comment type="caution">
    <text evidence="4">The sequence shown here is derived from an EMBL/GenBank/DDBJ whole genome shotgun (WGS) entry which is preliminary data.</text>
</comment>
<dbReference type="PANTHER" id="PTHR43708:SF3">
    <property type="entry name" value="OXIDOREDUCTASE"/>
    <property type="match status" value="1"/>
</dbReference>
<dbReference type="InterPro" id="IPR036291">
    <property type="entry name" value="NAD(P)-bd_dom_sf"/>
</dbReference>
<evidence type="ECO:0000259" key="3">
    <source>
        <dbReference type="Pfam" id="PF22725"/>
    </source>
</evidence>
<name>A0A8J6IPD1_9ALTE</name>
<dbReference type="SUPFAM" id="SSF51735">
    <property type="entry name" value="NAD(P)-binding Rossmann-fold domains"/>
    <property type="match status" value="1"/>
</dbReference>
<feature type="domain" description="Gfo/Idh/MocA-like oxidoreductase N-terminal" evidence="2">
    <location>
        <begin position="5"/>
        <end position="134"/>
    </location>
</feature>
<feature type="domain" description="GFO/IDH/MocA-like oxidoreductase" evidence="3">
    <location>
        <begin position="144"/>
        <end position="275"/>
    </location>
</feature>
<organism evidence="4 5">
    <name type="scientific">Neptunicella marina</name>
    <dbReference type="NCBI Taxonomy" id="2125989"/>
    <lineage>
        <taxon>Bacteria</taxon>
        <taxon>Pseudomonadati</taxon>
        <taxon>Pseudomonadota</taxon>
        <taxon>Gammaproteobacteria</taxon>
        <taxon>Alteromonadales</taxon>
        <taxon>Alteromonadaceae</taxon>
        <taxon>Neptunicella</taxon>
    </lineage>
</organism>
<evidence type="ECO:0000313" key="4">
    <source>
        <dbReference type="EMBL" id="MBC3764731.1"/>
    </source>
</evidence>
<dbReference type="InterPro" id="IPR051317">
    <property type="entry name" value="Gfo/Idh/MocA_oxidoreduct"/>
</dbReference>
<dbReference type="InterPro" id="IPR000683">
    <property type="entry name" value="Gfo/Idh/MocA-like_OxRdtase_N"/>
</dbReference>
<reference evidence="4" key="2">
    <citation type="submission" date="2020-08" db="EMBL/GenBank/DDBJ databases">
        <authorList>
            <person name="Lai Q."/>
        </authorList>
    </citation>
    <scope>NUCLEOTIDE SEQUENCE</scope>
    <source>
        <strain evidence="4">S27-2</strain>
    </source>
</reference>
<evidence type="ECO:0000259" key="2">
    <source>
        <dbReference type="Pfam" id="PF01408"/>
    </source>
</evidence>
<gene>
    <name evidence="4" type="ORF">H8B19_02510</name>
</gene>
<sequence length="391" mass="42941">MDKVRLGLIGGGPEAFIGQVHRYAAFMDNQYQLVCGVFSRDQQKNHEAGEQLLDNSSRAYSSIHELIEKESALPEAQRVEVIAIVTPNISHFEFASAAIQAGIHVFCEKPATFTLAQSRQLQQQLEQSPVLFGLAHTYIGYPLVQEARQRVIAGELGDIKKVVVEYSQDWLAAKLNNQDSKQGSWRLDPNMAGVSCCVGDIGVHAANLAEFICDMPITRILADLASVEDNRQLDDDAAILVRFKNNARGVLIASQISVGEENNLSIRVYGSKAGLHWQQQQPNSLRIMPGDQPAQEIRTGFDYLSDEAKRFTRTPAGHPEGYIEAFANLYSAFADAVKRARTHSVKHSNANGVPGITEALAGMQFIESSVKSSQSGNQWLALDTFDPGSNK</sequence>
<dbReference type="GO" id="GO:0000166">
    <property type="term" value="F:nucleotide binding"/>
    <property type="evidence" value="ECO:0007669"/>
    <property type="project" value="InterPro"/>
</dbReference>
<dbReference type="Gene3D" id="3.40.50.720">
    <property type="entry name" value="NAD(P)-binding Rossmann-like Domain"/>
    <property type="match status" value="1"/>
</dbReference>
<evidence type="ECO:0000256" key="1">
    <source>
        <dbReference type="ARBA" id="ARBA00022729"/>
    </source>
</evidence>
<keyword evidence="1" id="KW-0732">Signal</keyword>
<dbReference type="InterPro" id="IPR055170">
    <property type="entry name" value="GFO_IDH_MocA-like_dom"/>
</dbReference>
<dbReference type="Gene3D" id="3.30.360.10">
    <property type="entry name" value="Dihydrodipicolinate Reductase, domain 2"/>
    <property type="match status" value="1"/>
</dbReference>
<accession>A0A8J6IPD1</accession>
<dbReference type="Proteomes" id="UP000601768">
    <property type="component" value="Unassembled WGS sequence"/>
</dbReference>
<dbReference type="RefSeq" id="WP_186505211.1">
    <property type="nucleotide sequence ID" value="NZ_JACNEP010000002.1"/>
</dbReference>
<proteinExistence type="predicted"/>
<dbReference type="PANTHER" id="PTHR43708">
    <property type="entry name" value="CONSERVED EXPRESSED OXIDOREDUCTASE (EUROFUNG)"/>
    <property type="match status" value="1"/>
</dbReference>
<protein>
    <submittedName>
        <fullName evidence="4">Gfo/Idh/MocA family oxidoreductase</fullName>
    </submittedName>
</protein>
<evidence type="ECO:0000313" key="5">
    <source>
        <dbReference type="Proteomes" id="UP000601768"/>
    </source>
</evidence>